<dbReference type="Proteomes" id="UP000886335">
    <property type="component" value="Unassembled WGS sequence"/>
</dbReference>
<dbReference type="Gene3D" id="2.60.120.10">
    <property type="entry name" value="Jelly Rolls"/>
    <property type="match status" value="1"/>
</dbReference>
<name>A0A831SRY7_PROAE</name>
<dbReference type="InterPro" id="IPR047142">
    <property type="entry name" value="OryJ/VirC-like"/>
</dbReference>
<dbReference type="InterPro" id="IPR014710">
    <property type="entry name" value="RmlC-like_jellyroll"/>
</dbReference>
<dbReference type="InterPro" id="IPR011051">
    <property type="entry name" value="RmlC_Cupin_sf"/>
</dbReference>
<dbReference type="AlphaFoldDB" id="A0A831SRY7"/>
<feature type="domain" description="Cupin type-2" evidence="1">
    <location>
        <begin position="56"/>
        <end position="125"/>
    </location>
</feature>
<dbReference type="EMBL" id="DSBW01000113">
    <property type="protein sequence ID" value="HED31023.1"/>
    <property type="molecule type" value="Genomic_DNA"/>
</dbReference>
<sequence>MLLPLLTAILLVRPLPVAVHKADPVSTEILARSSNSWNGKPLPPYPGETPEITILRVTIQPGAQLPRHYHPVINAGIMIRGELTVITEHGDELLLHAGDPIIEVVQTWHYGRNDGDKPAEIIVFYAGFAGSTLTVKE</sequence>
<dbReference type="CDD" id="cd02236">
    <property type="entry name" value="cupin_CV2614-like"/>
    <property type="match status" value="1"/>
</dbReference>
<accession>A0A831SRY7</accession>
<protein>
    <submittedName>
        <fullName evidence="2">Cupin domain-containing protein</fullName>
    </submittedName>
</protein>
<proteinExistence type="predicted"/>
<organism evidence="2">
    <name type="scientific">Prosthecochloris aestuarii</name>
    <dbReference type="NCBI Taxonomy" id="1102"/>
    <lineage>
        <taxon>Bacteria</taxon>
        <taxon>Pseudomonadati</taxon>
        <taxon>Chlorobiota</taxon>
        <taxon>Chlorobiia</taxon>
        <taxon>Chlorobiales</taxon>
        <taxon>Chlorobiaceae</taxon>
        <taxon>Prosthecochloris</taxon>
    </lineage>
</organism>
<dbReference type="PANTHER" id="PTHR36156:SF2">
    <property type="entry name" value="CUPIN TYPE-2 DOMAIN-CONTAINING PROTEIN"/>
    <property type="match status" value="1"/>
</dbReference>
<comment type="caution">
    <text evidence="2">The sequence shown here is derived from an EMBL/GenBank/DDBJ whole genome shotgun (WGS) entry which is preliminary data.</text>
</comment>
<evidence type="ECO:0000313" key="2">
    <source>
        <dbReference type="EMBL" id="HED31023.1"/>
    </source>
</evidence>
<dbReference type="Pfam" id="PF07883">
    <property type="entry name" value="Cupin_2"/>
    <property type="match status" value="1"/>
</dbReference>
<dbReference type="PANTHER" id="PTHR36156">
    <property type="entry name" value="SLR2101 PROTEIN"/>
    <property type="match status" value="1"/>
</dbReference>
<dbReference type="InterPro" id="IPR013096">
    <property type="entry name" value="Cupin_2"/>
</dbReference>
<gene>
    <name evidence="2" type="ORF">ENN50_04930</name>
</gene>
<dbReference type="SUPFAM" id="SSF51182">
    <property type="entry name" value="RmlC-like cupins"/>
    <property type="match status" value="1"/>
</dbReference>
<reference evidence="2" key="1">
    <citation type="journal article" date="2020" name="mSystems">
        <title>Genome- and Community-Level Interaction Insights into Carbon Utilization and Element Cycling Functions of Hydrothermarchaeota in Hydrothermal Sediment.</title>
        <authorList>
            <person name="Zhou Z."/>
            <person name="Liu Y."/>
            <person name="Xu W."/>
            <person name="Pan J."/>
            <person name="Luo Z.H."/>
            <person name="Li M."/>
        </authorList>
    </citation>
    <scope>NUCLEOTIDE SEQUENCE [LARGE SCALE GENOMIC DNA]</scope>
    <source>
        <strain evidence="2">SpSt-1181</strain>
    </source>
</reference>
<evidence type="ECO:0000259" key="1">
    <source>
        <dbReference type="Pfam" id="PF07883"/>
    </source>
</evidence>